<sequence>MKWVDNAAVLVVLLFSISTNAFGERLSFSQKLDMQVRFDERSDRDHRSQYRMRYYPSLSLSSDDAWSLNSFVVTGQSFASSHNTFGSDTSDYLYARRLYLRYEFSDGKMEAGIIPTYKGRVSSSGLSKDGWIKGMRSVYALQKDSEIELVIGELDNTNANSAFDSFHQLNYVELEYSAKMGQTHSYELSVERMTDSNFIRGEYRWQYTPSHTLFVESVQQLSSSSSKFVIGLSGKTSMGNYPLSYFSHYSYVSEGFGPRAELTEDFLGTGHGASAEISGDITLIDDTEWFIRADVVDSVSRLLAGIKVSFEQ</sequence>
<evidence type="ECO:0000313" key="2">
    <source>
        <dbReference type="EMBL" id="MDO6576819.1"/>
    </source>
</evidence>
<dbReference type="EMBL" id="CP013926">
    <property type="protein sequence ID" value="AMJ76071.1"/>
    <property type="molecule type" value="Genomic_DNA"/>
</dbReference>
<proteinExistence type="predicted"/>
<evidence type="ECO:0000313" key="4">
    <source>
        <dbReference type="Proteomes" id="UP001170717"/>
    </source>
</evidence>
<gene>
    <name evidence="1" type="ORF">AVL57_20160</name>
    <name evidence="2" type="ORF">Q4527_05415</name>
</gene>
<keyword evidence="3" id="KW-1185">Reference proteome</keyword>
<name>A0AAW7Z030_9ALTE</name>
<evidence type="ECO:0000313" key="1">
    <source>
        <dbReference type="EMBL" id="AMJ76071.1"/>
    </source>
</evidence>
<reference evidence="2" key="2">
    <citation type="submission" date="2023-07" db="EMBL/GenBank/DDBJ databases">
        <title>Genome content predicts the carbon catabolic preferences of heterotrophic bacteria.</title>
        <authorList>
            <person name="Gralka M."/>
        </authorList>
    </citation>
    <scope>NUCLEOTIDE SEQUENCE</scope>
    <source>
        <strain evidence="2">F2M12</strain>
    </source>
</reference>
<dbReference type="GeneID" id="83260021"/>
<protein>
    <recommendedName>
        <fullName evidence="5">Alginate export domain-containing protein</fullName>
    </recommendedName>
</protein>
<dbReference type="KEGG" id="asq:AVL57_20160"/>
<evidence type="ECO:0000313" key="3">
    <source>
        <dbReference type="Proteomes" id="UP000056750"/>
    </source>
</evidence>
<dbReference type="EMBL" id="JAUOQI010000003">
    <property type="protein sequence ID" value="MDO6576819.1"/>
    <property type="molecule type" value="Genomic_DNA"/>
</dbReference>
<accession>A0AAW7Z030</accession>
<organism evidence="2 4">
    <name type="scientific">Alteromonas stellipolaris</name>
    <dbReference type="NCBI Taxonomy" id="233316"/>
    <lineage>
        <taxon>Bacteria</taxon>
        <taxon>Pseudomonadati</taxon>
        <taxon>Pseudomonadota</taxon>
        <taxon>Gammaproteobacteria</taxon>
        <taxon>Alteromonadales</taxon>
        <taxon>Alteromonadaceae</taxon>
        <taxon>Alteromonas/Salinimonas group</taxon>
        <taxon>Alteromonas</taxon>
    </lineage>
</organism>
<dbReference type="Proteomes" id="UP000056750">
    <property type="component" value="Chromosome"/>
</dbReference>
<dbReference type="RefSeq" id="WP_057795337.1">
    <property type="nucleotide sequence ID" value="NZ_CAXIBE010000062.1"/>
</dbReference>
<evidence type="ECO:0008006" key="5">
    <source>
        <dbReference type="Google" id="ProtNLM"/>
    </source>
</evidence>
<dbReference type="Proteomes" id="UP001170717">
    <property type="component" value="Unassembled WGS sequence"/>
</dbReference>
<dbReference type="AlphaFoldDB" id="A0AAW7Z030"/>
<reference evidence="1 3" key="1">
    <citation type="submission" date="2015-12" db="EMBL/GenBank/DDBJ databases">
        <title>Intraspecies pangenome expansion in the marine bacterium Alteromonas.</title>
        <authorList>
            <person name="Lopez-Perez M."/>
            <person name="Rodriguez-Valera F."/>
        </authorList>
    </citation>
    <scope>NUCLEOTIDE SEQUENCE [LARGE SCALE GENOMIC DNA]</scope>
    <source>
        <strain evidence="1 3">LMG 21861</strain>
    </source>
</reference>